<name>W6XRA4_COCC2</name>
<feature type="non-terminal residue" evidence="2">
    <location>
        <position position="1"/>
    </location>
</feature>
<dbReference type="HOGENOM" id="CLU_3037831_0_0_1"/>
<organism evidence="2 3">
    <name type="scientific">Cochliobolus carbonum (strain 26-R-13)</name>
    <name type="common">Maize leaf spot fungus</name>
    <name type="synonym">Bipolaris zeicola</name>
    <dbReference type="NCBI Taxonomy" id="930089"/>
    <lineage>
        <taxon>Eukaryota</taxon>
        <taxon>Fungi</taxon>
        <taxon>Dikarya</taxon>
        <taxon>Ascomycota</taxon>
        <taxon>Pezizomycotina</taxon>
        <taxon>Dothideomycetes</taxon>
        <taxon>Pleosporomycetidae</taxon>
        <taxon>Pleosporales</taxon>
        <taxon>Pleosporineae</taxon>
        <taxon>Pleosporaceae</taxon>
        <taxon>Bipolaris</taxon>
    </lineage>
</organism>
<protein>
    <submittedName>
        <fullName evidence="2">Uncharacterized protein</fullName>
    </submittedName>
</protein>
<dbReference type="GeneID" id="19143154"/>
<sequence>NRQPSPFHLLTKPNYSRPVTPFQSRKNDTPSPGTNIPSFLQWLSLLSSPLWPSSS</sequence>
<evidence type="ECO:0000313" key="2">
    <source>
        <dbReference type="EMBL" id="EUC29972.1"/>
    </source>
</evidence>
<evidence type="ECO:0000256" key="1">
    <source>
        <dbReference type="SAM" id="MobiDB-lite"/>
    </source>
</evidence>
<keyword evidence="3" id="KW-1185">Reference proteome</keyword>
<gene>
    <name evidence="2" type="ORF">COCCADRAFT_105148</name>
</gene>
<dbReference type="AlphaFoldDB" id="W6XRA4"/>
<dbReference type="RefSeq" id="XP_007715748.1">
    <property type="nucleotide sequence ID" value="XM_007717558.1"/>
</dbReference>
<reference evidence="2 3" key="1">
    <citation type="journal article" date="2013" name="PLoS Genet.">
        <title>Comparative genome structure, secondary metabolite, and effector coding capacity across Cochliobolus pathogens.</title>
        <authorList>
            <person name="Condon B.J."/>
            <person name="Leng Y."/>
            <person name="Wu D."/>
            <person name="Bushley K.E."/>
            <person name="Ohm R.A."/>
            <person name="Otillar R."/>
            <person name="Martin J."/>
            <person name="Schackwitz W."/>
            <person name="Grimwood J."/>
            <person name="MohdZainudin N."/>
            <person name="Xue C."/>
            <person name="Wang R."/>
            <person name="Manning V.A."/>
            <person name="Dhillon B."/>
            <person name="Tu Z.J."/>
            <person name="Steffenson B.J."/>
            <person name="Salamov A."/>
            <person name="Sun H."/>
            <person name="Lowry S."/>
            <person name="LaButti K."/>
            <person name="Han J."/>
            <person name="Copeland A."/>
            <person name="Lindquist E."/>
            <person name="Barry K."/>
            <person name="Schmutz J."/>
            <person name="Baker S.E."/>
            <person name="Ciuffetti L.M."/>
            <person name="Grigoriev I.V."/>
            <person name="Zhong S."/>
            <person name="Turgeon B.G."/>
        </authorList>
    </citation>
    <scope>NUCLEOTIDE SEQUENCE [LARGE SCALE GENOMIC DNA]</scope>
    <source>
        <strain evidence="2 3">26-R-13</strain>
    </source>
</reference>
<feature type="compositionally biased region" description="Polar residues" evidence="1">
    <location>
        <begin position="21"/>
        <end position="35"/>
    </location>
</feature>
<dbReference type="KEGG" id="bze:COCCADRAFT_105148"/>
<feature type="region of interest" description="Disordered" evidence="1">
    <location>
        <begin position="1"/>
        <end position="35"/>
    </location>
</feature>
<dbReference type="Proteomes" id="UP000053841">
    <property type="component" value="Unassembled WGS sequence"/>
</dbReference>
<proteinExistence type="predicted"/>
<dbReference type="EMBL" id="KI964721">
    <property type="protein sequence ID" value="EUC29972.1"/>
    <property type="molecule type" value="Genomic_DNA"/>
</dbReference>
<evidence type="ECO:0000313" key="3">
    <source>
        <dbReference type="Proteomes" id="UP000053841"/>
    </source>
</evidence>
<accession>W6XRA4</accession>